<organism evidence="2 3">
    <name type="scientific">Candidatus Thiothrix phosphatis</name>
    <dbReference type="NCBI Taxonomy" id="3112415"/>
    <lineage>
        <taxon>Bacteria</taxon>
        <taxon>Pseudomonadati</taxon>
        <taxon>Pseudomonadota</taxon>
        <taxon>Gammaproteobacteria</taxon>
        <taxon>Thiotrichales</taxon>
        <taxon>Thiotrichaceae</taxon>
        <taxon>Thiothrix</taxon>
    </lineage>
</organism>
<gene>
    <name evidence="2" type="ORF">VSS37_20580</name>
</gene>
<keyword evidence="1" id="KW-0732">Signal</keyword>
<evidence type="ECO:0000256" key="1">
    <source>
        <dbReference type="SAM" id="SignalP"/>
    </source>
</evidence>
<sequence>MNRRSWFGLVKLILTLAGSAATTWTWAQATQVDVTSQVTLTRSGYVYNRSTNTFDSTVRLSGQATSIPGPISYVITGIDPASVTLSNAAGTTPDGKPYVKVPVAAGGLEAGQSVSVVVKFANPSREKFSYTYQVLSRGTDIGKYVSFGGPPPILAELDALPRDPDTGLPVLIGLAEGSLQVDATLRDPITAVGACTGWITACLKPGERELDDCARSAPQCATNTPWLESSACCPAACFAQYRTARLAGMPQIATLMRVYVNDGSCFPQYKGRR</sequence>
<keyword evidence="3" id="KW-1185">Reference proteome</keyword>
<name>A0ABU6D2S8_9GAMM</name>
<reference evidence="3" key="1">
    <citation type="submission" date="2023-07" db="EMBL/GenBank/DDBJ databases">
        <title>The carbon used by Thiothrix.</title>
        <authorList>
            <person name="Chen L."/>
        </authorList>
    </citation>
    <scope>NUCLEOTIDE SEQUENCE [LARGE SCALE GENOMIC DNA]</scope>
</reference>
<protein>
    <submittedName>
        <fullName evidence="2">Uncharacterized protein</fullName>
    </submittedName>
</protein>
<evidence type="ECO:0000313" key="2">
    <source>
        <dbReference type="EMBL" id="MEB4593385.1"/>
    </source>
</evidence>
<comment type="caution">
    <text evidence="2">The sequence shown here is derived from an EMBL/GenBank/DDBJ whole genome shotgun (WGS) entry which is preliminary data.</text>
</comment>
<accession>A0ABU6D2S8</accession>
<dbReference type="RefSeq" id="WP_046534996.1">
    <property type="nucleotide sequence ID" value="NZ_JAYMYJ010000157.1"/>
</dbReference>
<dbReference type="EMBL" id="JAYMYJ010000157">
    <property type="protein sequence ID" value="MEB4593385.1"/>
    <property type="molecule type" value="Genomic_DNA"/>
</dbReference>
<proteinExistence type="predicted"/>
<feature type="chain" id="PRO_5047298859" evidence="1">
    <location>
        <begin position="28"/>
        <end position="273"/>
    </location>
</feature>
<dbReference type="Proteomes" id="UP001308005">
    <property type="component" value="Unassembled WGS sequence"/>
</dbReference>
<feature type="signal peptide" evidence="1">
    <location>
        <begin position="1"/>
        <end position="27"/>
    </location>
</feature>
<evidence type="ECO:0000313" key="3">
    <source>
        <dbReference type="Proteomes" id="UP001308005"/>
    </source>
</evidence>